<keyword evidence="3" id="KW-1185">Reference proteome</keyword>
<evidence type="ECO:0000313" key="2">
    <source>
        <dbReference type="EMBL" id="KAA9393124.1"/>
    </source>
</evidence>
<dbReference type="SUPFAM" id="SSF53474">
    <property type="entry name" value="alpha/beta-Hydrolases"/>
    <property type="match status" value="2"/>
</dbReference>
<feature type="region of interest" description="Disordered" evidence="1">
    <location>
        <begin position="358"/>
        <end position="382"/>
    </location>
</feature>
<dbReference type="AlphaFoldDB" id="A0A5J5KU99"/>
<proteinExistence type="predicted"/>
<feature type="compositionally biased region" description="Basic and acidic residues" evidence="1">
    <location>
        <begin position="366"/>
        <end position="375"/>
    </location>
</feature>
<dbReference type="Proteomes" id="UP000325957">
    <property type="component" value="Unassembled WGS sequence"/>
</dbReference>
<name>A0A5J5KU99_9MICC</name>
<protein>
    <submittedName>
        <fullName evidence="2">Uncharacterized protein</fullName>
    </submittedName>
</protein>
<comment type="caution">
    <text evidence="2">The sequence shown here is derived from an EMBL/GenBank/DDBJ whole genome shotgun (WGS) entry which is preliminary data.</text>
</comment>
<dbReference type="RefSeq" id="WP_158034897.1">
    <property type="nucleotide sequence ID" value="NZ_ML708630.1"/>
</dbReference>
<dbReference type="OrthoDB" id="3265836at2"/>
<dbReference type="EMBL" id="SZWF01000026">
    <property type="protein sequence ID" value="KAA9393124.1"/>
    <property type="molecule type" value="Genomic_DNA"/>
</dbReference>
<evidence type="ECO:0000256" key="1">
    <source>
        <dbReference type="SAM" id="MobiDB-lite"/>
    </source>
</evidence>
<organism evidence="2 3">
    <name type="scientific">Kocuria coralli</name>
    <dbReference type="NCBI Taxonomy" id="1461025"/>
    <lineage>
        <taxon>Bacteria</taxon>
        <taxon>Bacillati</taxon>
        <taxon>Actinomycetota</taxon>
        <taxon>Actinomycetes</taxon>
        <taxon>Micrococcales</taxon>
        <taxon>Micrococcaceae</taxon>
        <taxon>Kocuria</taxon>
    </lineage>
</organism>
<gene>
    <name evidence="2" type="ORF">FCK90_13820</name>
</gene>
<sequence length="1236" mass="137496">MAASRLFPRGFALLRTGDALEVPTGWLTLALQGSGWFFSHDPAVEPSLAVGEDGEWVLSYGLLLYAGDDVRELTPSERLVEALGRSEEAFLEQLDLYGGRYIILRGGPGDRAPVLYQDATGMRTVHFSETADVVASHVELVNRLQPHPLRTPEQGLASFLTMWGRTPRLGVEALLPNHSLELGTWSIERFYPRRENPYAHLSVQERVDLFRTRWERMMRDLVALDARLIMSITGGWDSRTGLALSLEHLDRLALFTYSTKATVTRKSTKLQRSLVRDRTLVEQLLQLIPPVSHTYFYTDEPKLRLTPGQREHMATNALVKHGRWLLPHYLQAFPEDHVIHLRGNAAAVGKSPWTRKRDEDSFEALEQERSIRTGKDDDDIPDAQRQEDFRAGYERWGYDGDLHGLHRKDLFYWEVRLGRWSAEICNETDIAFETCATMNVRALLELTLSFPLEQRHSSFFYSELINSAAPPLNFPGFNDYRNLYEITRDKGGDGAGSPTGLPLQGHLEIRGPQGHELLAAKGAQLIIPQEHFLPASAAHRVFEPTAQDGELRFTLSSTYGYAAAAGHWRCQVWVDGRMHTSWDGGISKAPVHVTVTDLRAGSIVSVAVMALVDRHATASWSNASRAQIEDIVFEAKDPAGQTCVALDAPRSTRPQYNADPPCLAPADLGTLLAEFFPLDEPTRLDVDLGDCLVPLLVVRREPTEDARVITLFNGAVDLERSQGQPVFQRSTWWQDIPWSQIYVADPGTIGPEALSLAWGQVSRDVTAVPATVEAVRLLASVLGAQSAEQRTYFGSSAGGFWAWSAAILDTGSRAVVNNAQIDWTRWMAGAVNELRAARFDGILPATIRSQYPTRTSVLQLWKHRKKPARIDYWVNVASDHDRVVDLPQVESFMREHPTLTEGLCIHHYEDAVAGHNPMVKADVLRAVRAADAGSAVPRGNPKGAPGRHVAETVEDLPELRWRPSEVPDFLNTAASVRHTIADPSGASLPMNSLLLRRDASDTLVVPLHGTLDRKKHGLPYFERFQEFRDLPHHVLFLADPTLYASPNLRVGWYAGTTEEVVPERIAGMIQEAARQLGASKVILTGASAGGFAALSLAPRIKDSLAVAFSPQTDIRPYAQGGPAKTLIESAFPGYDTVADLARDQPGRVDLSSLYRQYTGGRAWFIQNTGDEPNMRKHMIPFQNVTGDRVAFVLEHHCKGTNPPTPRRIRSWIDYACSHFDGDPQANRLQVRAEGQP</sequence>
<dbReference type="InterPro" id="IPR029058">
    <property type="entry name" value="AB_hydrolase_fold"/>
</dbReference>
<reference evidence="2 3" key="1">
    <citation type="submission" date="2019-05" db="EMBL/GenBank/DDBJ databases">
        <title>Kocuria coralli sp. nov., a novel actinobacterium isolated from coral reef seawater.</title>
        <authorList>
            <person name="Li J."/>
        </authorList>
    </citation>
    <scope>NUCLEOTIDE SEQUENCE [LARGE SCALE GENOMIC DNA]</scope>
    <source>
        <strain evidence="2 3">SCSIO 13007</strain>
    </source>
</reference>
<evidence type="ECO:0000313" key="3">
    <source>
        <dbReference type="Proteomes" id="UP000325957"/>
    </source>
</evidence>
<accession>A0A5J5KU99</accession>
<dbReference type="Gene3D" id="3.40.50.1820">
    <property type="entry name" value="alpha/beta hydrolase"/>
    <property type="match status" value="1"/>
</dbReference>